<protein>
    <submittedName>
        <fullName evidence="2">Uncharacterized protein</fullName>
    </submittedName>
</protein>
<keyword evidence="1" id="KW-0472">Membrane</keyword>
<reference evidence="2" key="1">
    <citation type="submission" date="2018-04" db="EMBL/GenBank/DDBJ databases">
        <title>WGS assembly of Panicum hallii.</title>
        <authorList>
            <person name="Lovell J."/>
            <person name="Jenkins J."/>
            <person name="Lowry D."/>
            <person name="Mamidi S."/>
            <person name="Sreedasyam A."/>
            <person name="Weng X."/>
            <person name="Barry K."/>
            <person name="Bonette J."/>
            <person name="Campitelli B."/>
            <person name="Daum C."/>
            <person name="Gordon S."/>
            <person name="Gould B."/>
            <person name="Lipzen A."/>
            <person name="Macqueen A."/>
            <person name="Palacio-Mejia J."/>
            <person name="Plott C."/>
            <person name="Shakirov E."/>
            <person name="Shu S."/>
            <person name="Yoshinaga Y."/>
            <person name="Zane M."/>
            <person name="Rokhsar D."/>
            <person name="Grimwood J."/>
            <person name="Schmutz J."/>
            <person name="Juenger T."/>
        </authorList>
    </citation>
    <scope>NUCLEOTIDE SEQUENCE [LARGE SCALE GENOMIC DNA]</scope>
    <source>
        <strain evidence="2">FIL2</strain>
    </source>
</reference>
<keyword evidence="1" id="KW-0812">Transmembrane</keyword>
<feature type="transmembrane region" description="Helical" evidence="1">
    <location>
        <begin position="51"/>
        <end position="68"/>
    </location>
</feature>
<dbReference type="Proteomes" id="UP000243499">
    <property type="component" value="Chromosome 5"/>
</dbReference>
<accession>A0A2T8ILQ3</accession>
<keyword evidence="1" id="KW-1133">Transmembrane helix</keyword>
<evidence type="ECO:0000313" key="2">
    <source>
        <dbReference type="EMBL" id="PVH38603.1"/>
    </source>
</evidence>
<sequence length="99" mass="11566">MFLCLDRYAVKILLFHFSVLQILVVYKFEAFFTTSVAVWKQSSSLCCSFSNFWCHFPLLIFVHCYFRLGGPSHSLRLCCMFYEGACISIIKFILLVSRL</sequence>
<dbReference type="EMBL" id="CM008050">
    <property type="protein sequence ID" value="PVH38603.1"/>
    <property type="molecule type" value="Genomic_DNA"/>
</dbReference>
<feature type="transmembrane region" description="Helical" evidence="1">
    <location>
        <begin position="74"/>
        <end position="96"/>
    </location>
</feature>
<dbReference type="Gramene" id="PVH38603">
    <property type="protein sequence ID" value="PVH38603"/>
    <property type="gene ID" value="PAHAL_5G299800"/>
</dbReference>
<proteinExistence type="predicted"/>
<organism evidence="2">
    <name type="scientific">Panicum hallii</name>
    <dbReference type="NCBI Taxonomy" id="206008"/>
    <lineage>
        <taxon>Eukaryota</taxon>
        <taxon>Viridiplantae</taxon>
        <taxon>Streptophyta</taxon>
        <taxon>Embryophyta</taxon>
        <taxon>Tracheophyta</taxon>
        <taxon>Spermatophyta</taxon>
        <taxon>Magnoliopsida</taxon>
        <taxon>Liliopsida</taxon>
        <taxon>Poales</taxon>
        <taxon>Poaceae</taxon>
        <taxon>PACMAD clade</taxon>
        <taxon>Panicoideae</taxon>
        <taxon>Panicodae</taxon>
        <taxon>Paniceae</taxon>
        <taxon>Panicinae</taxon>
        <taxon>Panicum</taxon>
        <taxon>Panicum sect. Panicum</taxon>
    </lineage>
</organism>
<evidence type="ECO:0000256" key="1">
    <source>
        <dbReference type="SAM" id="Phobius"/>
    </source>
</evidence>
<name>A0A2T8ILQ3_9POAL</name>
<feature type="transmembrane region" description="Helical" evidence="1">
    <location>
        <begin position="12"/>
        <end position="39"/>
    </location>
</feature>
<gene>
    <name evidence="2" type="ORF">PAHAL_5G299800</name>
</gene>
<dbReference type="AlphaFoldDB" id="A0A2T8ILQ3"/>